<gene>
    <name evidence="10" type="ORF">DIU77_003210</name>
</gene>
<evidence type="ECO:0000256" key="3">
    <source>
        <dbReference type="ARBA" id="ARBA00022475"/>
    </source>
</evidence>
<dbReference type="CDD" id="cd06261">
    <property type="entry name" value="TM_PBP2"/>
    <property type="match status" value="1"/>
</dbReference>
<keyword evidence="4 7" id="KW-0812">Transmembrane</keyword>
<dbReference type="GO" id="GO:0005886">
    <property type="term" value="C:plasma membrane"/>
    <property type="evidence" value="ECO:0007669"/>
    <property type="project" value="UniProtKB-SubCell"/>
</dbReference>
<dbReference type="PANTHER" id="PTHR30151">
    <property type="entry name" value="ALKANE SULFONATE ABC TRANSPORTER-RELATED, MEMBRANE SUBUNIT"/>
    <property type="match status" value="1"/>
</dbReference>
<organism evidence="10 11">
    <name type="scientific">Thermocrispum agreste</name>
    <dbReference type="NCBI Taxonomy" id="37925"/>
    <lineage>
        <taxon>Bacteria</taxon>
        <taxon>Bacillati</taxon>
        <taxon>Actinomycetota</taxon>
        <taxon>Actinomycetes</taxon>
        <taxon>Pseudonocardiales</taxon>
        <taxon>Pseudonocardiaceae</taxon>
        <taxon>Thermocrispum</taxon>
    </lineage>
</organism>
<dbReference type="Gene3D" id="1.10.3720.10">
    <property type="entry name" value="MetI-like"/>
    <property type="match status" value="1"/>
</dbReference>
<dbReference type="AlphaFoldDB" id="A0ABD6FB14"/>
<feature type="transmembrane region" description="Helical" evidence="7">
    <location>
        <begin position="237"/>
        <end position="259"/>
    </location>
</feature>
<evidence type="ECO:0000256" key="8">
    <source>
        <dbReference type="SAM" id="MobiDB-lite"/>
    </source>
</evidence>
<keyword evidence="6 7" id="KW-0472">Membrane</keyword>
<feature type="transmembrane region" description="Helical" evidence="7">
    <location>
        <begin position="186"/>
        <end position="217"/>
    </location>
</feature>
<feature type="region of interest" description="Disordered" evidence="8">
    <location>
        <begin position="1"/>
        <end position="23"/>
    </location>
</feature>
<comment type="subcellular location">
    <subcellularLocation>
        <location evidence="1 7">Cell membrane</location>
        <topology evidence="1 7">Multi-pass membrane protein</topology>
    </subcellularLocation>
</comment>
<evidence type="ECO:0000259" key="9">
    <source>
        <dbReference type="PROSITE" id="PS50928"/>
    </source>
</evidence>
<keyword evidence="5 7" id="KW-1133">Transmembrane helix</keyword>
<evidence type="ECO:0000313" key="10">
    <source>
        <dbReference type="EMBL" id="MFO7191236.1"/>
    </source>
</evidence>
<feature type="transmembrane region" description="Helical" evidence="7">
    <location>
        <begin position="85"/>
        <end position="107"/>
    </location>
</feature>
<dbReference type="EMBL" id="QGUI02000020">
    <property type="protein sequence ID" value="MFO7191236.1"/>
    <property type="molecule type" value="Genomic_DNA"/>
</dbReference>
<evidence type="ECO:0000256" key="2">
    <source>
        <dbReference type="ARBA" id="ARBA00022448"/>
    </source>
</evidence>
<evidence type="ECO:0000256" key="4">
    <source>
        <dbReference type="ARBA" id="ARBA00022692"/>
    </source>
</evidence>
<evidence type="ECO:0000256" key="5">
    <source>
        <dbReference type="ARBA" id="ARBA00022989"/>
    </source>
</evidence>
<proteinExistence type="inferred from homology"/>
<feature type="domain" description="ABC transmembrane type-1" evidence="9">
    <location>
        <begin position="76"/>
        <end position="260"/>
    </location>
</feature>
<evidence type="ECO:0000256" key="7">
    <source>
        <dbReference type="RuleBase" id="RU363032"/>
    </source>
</evidence>
<evidence type="ECO:0000256" key="1">
    <source>
        <dbReference type="ARBA" id="ARBA00004651"/>
    </source>
</evidence>
<dbReference type="Proteomes" id="UP000249324">
    <property type="component" value="Unassembled WGS sequence"/>
</dbReference>
<reference evidence="10 11" key="1">
    <citation type="journal article" date="2021" name="BMC Genomics">
        <title>Genome-resolved metagenome and metatranscriptome analyses of thermophilic composting reveal key bacterial players and their metabolic interactions.</title>
        <authorList>
            <person name="Braga L.P.P."/>
            <person name="Pereira R.V."/>
            <person name="Martins L.F."/>
            <person name="Moura L.M.S."/>
            <person name="Sanchez F.B."/>
            <person name="Patane J.S.L."/>
            <person name="da Silva A.M."/>
            <person name="Setubal J.C."/>
        </authorList>
    </citation>
    <scope>NUCLEOTIDE SEQUENCE [LARGE SCALE GENOMIC DNA]</scope>
    <source>
        <strain evidence="10">ZC4RG45</strain>
    </source>
</reference>
<accession>A0ABD6FB14</accession>
<dbReference type="InterPro" id="IPR000515">
    <property type="entry name" value="MetI-like"/>
</dbReference>
<protein>
    <submittedName>
        <fullName evidence="10">ABC transporter permease</fullName>
    </submittedName>
</protein>
<dbReference type="SUPFAM" id="SSF161098">
    <property type="entry name" value="MetI-like"/>
    <property type="match status" value="1"/>
</dbReference>
<feature type="transmembrane region" description="Helical" evidence="7">
    <location>
        <begin position="127"/>
        <end position="155"/>
    </location>
</feature>
<name>A0ABD6FB14_9PSEU</name>
<comment type="caution">
    <text evidence="10">The sequence shown here is derived from an EMBL/GenBank/DDBJ whole genome shotgun (WGS) entry which is preliminary data.</text>
</comment>
<dbReference type="InterPro" id="IPR035906">
    <property type="entry name" value="MetI-like_sf"/>
</dbReference>
<evidence type="ECO:0000256" key="6">
    <source>
        <dbReference type="ARBA" id="ARBA00023136"/>
    </source>
</evidence>
<evidence type="ECO:0000313" key="11">
    <source>
        <dbReference type="Proteomes" id="UP000249324"/>
    </source>
</evidence>
<keyword evidence="3" id="KW-1003">Cell membrane</keyword>
<keyword evidence="2 7" id="KW-0813">Transport</keyword>
<dbReference type="PROSITE" id="PS50928">
    <property type="entry name" value="ABC_TM1"/>
    <property type="match status" value="1"/>
</dbReference>
<dbReference type="Pfam" id="PF00528">
    <property type="entry name" value="BPD_transp_1"/>
    <property type="match status" value="1"/>
</dbReference>
<dbReference type="PANTHER" id="PTHR30151:SF38">
    <property type="entry name" value="ALIPHATIC SULFONATES TRANSPORT PERMEASE PROTEIN SSUC-RELATED"/>
    <property type="match status" value="1"/>
</dbReference>
<sequence>MTTTAFRPATRANRAVGPDGPQIGSRPPLRGLLPFVALLVLWQLFGTDDSTFFPRPSTWLPAVVEFAESGELATALAGTAVTFTVGLLLATAIGVVLGVVVGSVRFVDRMLNPFLEFVRAMPSSAQVPIFVLILGFTESMKLTVVVLTAMFPVLLSTRSGMREMNPVLLDVARTLHLSRYDRIRKIVVPSLFSSILTGVRIATPVVLIVTLIVEILTQVPGLGGSLSLAQQYYQTSLAYGLIVITTVVALGVNIAIGLIDERLFRHRRR</sequence>
<comment type="similarity">
    <text evidence="7">Belongs to the binding-protein-dependent transport system permease family.</text>
</comment>